<feature type="region of interest" description="Disordered" evidence="2">
    <location>
        <begin position="501"/>
        <end position="540"/>
    </location>
</feature>
<feature type="compositionally biased region" description="Basic and acidic residues" evidence="2">
    <location>
        <begin position="401"/>
        <end position="420"/>
    </location>
</feature>
<feature type="coiled-coil region" evidence="1">
    <location>
        <begin position="633"/>
        <end position="660"/>
    </location>
</feature>
<feature type="region of interest" description="Disordered" evidence="2">
    <location>
        <begin position="1"/>
        <end position="161"/>
    </location>
</feature>
<keyword evidence="4" id="KW-1185">Reference proteome</keyword>
<dbReference type="AlphaFoldDB" id="A0AAV1C2I4"/>
<feature type="region of interest" description="Disordered" evidence="2">
    <location>
        <begin position="812"/>
        <end position="894"/>
    </location>
</feature>
<reference evidence="3" key="1">
    <citation type="submission" date="2023-03" db="EMBL/GenBank/DDBJ databases">
        <authorList>
            <person name="Julca I."/>
        </authorList>
    </citation>
    <scope>NUCLEOTIDE SEQUENCE</scope>
</reference>
<evidence type="ECO:0000313" key="4">
    <source>
        <dbReference type="Proteomes" id="UP001161247"/>
    </source>
</evidence>
<feature type="compositionally biased region" description="Low complexity" evidence="2">
    <location>
        <begin position="21"/>
        <end position="53"/>
    </location>
</feature>
<evidence type="ECO:0000313" key="3">
    <source>
        <dbReference type="EMBL" id="CAI9089273.1"/>
    </source>
</evidence>
<proteinExistence type="predicted"/>
<dbReference type="PANTHER" id="PTHR35120">
    <property type="entry name" value="HISTONE ACETYLTRANSFERASE KAT6B-LIKE"/>
    <property type="match status" value="1"/>
</dbReference>
<gene>
    <name evidence="3" type="ORF">OLC1_LOCUS1647</name>
</gene>
<name>A0AAV1C2I4_OLDCO</name>
<dbReference type="EMBL" id="OX459118">
    <property type="protein sequence ID" value="CAI9089273.1"/>
    <property type="molecule type" value="Genomic_DNA"/>
</dbReference>
<evidence type="ECO:0000256" key="2">
    <source>
        <dbReference type="SAM" id="MobiDB-lite"/>
    </source>
</evidence>
<accession>A0AAV1C2I4</accession>
<feature type="compositionally biased region" description="Acidic residues" evidence="2">
    <location>
        <begin position="97"/>
        <end position="118"/>
    </location>
</feature>
<feature type="compositionally biased region" description="Basic and acidic residues" evidence="2">
    <location>
        <begin position="851"/>
        <end position="876"/>
    </location>
</feature>
<dbReference type="PANTHER" id="PTHR35120:SF2">
    <property type="entry name" value="AMINOTRANSFERASE-LIKE PLANT MOBILE DOMAIN-CONTAINING PROTEIN"/>
    <property type="match status" value="1"/>
</dbReference>
<organism evidence="3 4">
    <name type="scientific">Oldenlandia corymbosa var. corymbosa</name>
    <dbReference type="NCBI Taxonomy" id="529605"/>
    <lineage>
        <taxon>Eukaryota</taxon>
        <taxon>Viridiplantae</taxon>
        <taxon>Streptophyta</taxon>
        <taxon>Embryophyta</taxon>
        <taxon>Tracheophyta</taxon>
        <taxon>Spermatophyta</taxon>
        <taxon>Magnoliopsida</taxon>
        <taxon>eudicotyledons</taxon>
        <taxon>Gunneridae</taxon>
        <taxon>Pentapetalae</taxon>
        <taxon>asterids</taxon>
        <taxon>lamiids</taxon>
        <taxon>Gentianales</taxon>
        <taxon>Rubiaceae</taxon>
        <taxon>Rubioideae</taxon>
        <taxon>Spermacoceae</taxon>
        <taxon>Hedyotis-Oldenlandia complex</taxon>
        <taxon>Oldenlandia</taxon>
    </lineage>
</organism>
<feature type="compositionally biased region" description="Acidic residues" evidence="2">
    <location>
        <begin position="506"/>
        <end position="523"/>
    </location>
</feature>
<sequence>MKLHFKRGKQEGLHPAPFYLTTTTTPASATSTAAQSMCSSSSPSHSEPQASSQIHSPDPNPQNDSHSPPQDLVPPIDPAIQPDPDKQNPILDHINDCEQDPEDEADGDREDPDQDPDNPGDTLSDFPDPPCSIDTLVDPNAGMVSTRAQPSLKRSLSKRKKGKVNVKKLQAIEKKLQTLLDNLKPVPFVPSRVSEFSKHERLLKWLGLWDFCHIEFDRSLRVDLIAKLIANYDPKGRCSYVNDLRINVNRSDLGRALRLPVKKEKGVDLVDLEFETLSDESIGFIESFVSNWILLHEDTWMMPNEVLNWTKAIKDGHPGKVDWPGLIWFMVEKELMKGERLVDCYYASHFQCLIKSQRAELMLTKPEELVLEDTGDLEIDGVVLKEEQERVDLDAEEEVVMEEKESKEKLDAEATEDKGSDVNMDDMSQVQGNDVFGGPNVELTLGPDVGEKEGGKDAATMDLEEDVAEGQWRVDGKNNFGQHFLQPCGAGHAGRFDSFEERKEEVDELEGEDDEEEEAEEGFDVGPGDDTVGGEGLTGNFLQGMEADHIVFSQGHLHGDSSIDLVDSRNELQHLASEGMSFYNANGKREVDHEHDIFQRSLDSSNKRLRTDGPMDFKSLDFGTCMGQMQQMMVRARMLYEEKEQNLEQLNMHNQLLLNELEKRDSVIAQLQRSKSEEIQKRDAEMYRLQRELFLMRTLLDDYRNALKQTNKAFTDYRQKRQLPEESIYKDVGPGGVVLSTSEIEKQRLKEEEDYKVNCTILEQKAEEAMEGYEFQLKEYVDKIYWVRNKLAGLEDAVKELRELRLKPKVLEDQQPNVSEDLQPEVSGDQQPKVSEDHQPEVSEDQQPIGSDDHQPKVSEDHQPKVSEDHQPKVSEDQQQVVDTIGTSECPSSG</sequence>
<feature type="region of interest" description="Disordered" evidence="2">
    <location>
        <begin position="397"/>
        <end position="424"/>
    </location>
</feature>
<dbReference type="Proteomes" id="UP001161247">
    <property type="component" value="Chromosome 1"/>
</dbReference>
<evidence type="ECO:0000256" key="1">
    <source>
        <dbReference type="SAM" id="Coils"/>
    </source>
</evidence>
<feature type="compositionally biased region" description="Polar residues" evidence="2">
    <location>
        <begin position="877"/>
        <end position="894"/>
    </location>
</feature>
<keyword evidence="1" id="KW-0175">Coiled coil</keyword>
<protein>
    <submittedName>
        <fullName evidence="3">OLC1v1023820C1</fullName>
    </submittedName>
</protein>